<organism evidence="1">
    <name type="scientific">Solanum lycopersicum</name>
    <name type="common">Tomato</name>
    <name type="synonym">Lycopersicon esculentum</name>
    <dbReference type="NCBI Taxonomy" id="4081"/>
    <lineage>
        <taxon>Eukaryota</taxon>
        <taxon>Viridiplantae</taxon>
        <taxon>Streptophyta</taxon>
        <taxon>Embryophyta</taxon>
        <taxon>Tracheophyta</taxon>
        <taxon>Spermatophyta</taxon>
        <taxon>Magnoliopsida</taxon>
        <taxon>eudicotyledons</taxon>
        <taxon>Gunneridae</taxon>
        <taxon>Pentapetalae</taxon>
        <taxon>asterids</taxon>
        <taxon>lamiids</taxon>
        <taxon>Solanales</taxon>
        <taxon>Solanaceae</taxon>
        <taxon>Solanoideae</taxon>
        <taxon>Solaneae</taxon>
        <taxon>Solanum</taxon>
        <taxon>Solanum subgen. Lycopersicon</taxon>
    </lineage>
</organism>
<dbReference type="EnsemblPlants" id="Solyc02g089685.1.1">
    <property type="protein sequence ID" value="Solyc02g089685.1.1"/>
    <property type="gene ID" value="Solyc02g089685.1"/>
</dbReference>
<evidence type="ECO:0000313" key="1">
    <source>
        <dbReference type="EnsemblPlants" id="Solyc02g089685.1.1"/>
    </source>
</evidence>
<dbReference type="InParanoid" id="A0A3Q7FBT9"/>
<keyword evidence="2" id="KW-1185">Reference proteome</keyword>
<accession>A0A3Q7FBT9</accession>
<dbReference type="Proteomes" id="UP000004994">
    <property type="component" value="Chromosome 2"/>
</dbReference>
<reference evidence="1" key="2">
    <citation type="submission" date="2019-01" db="UniProtKB">
        <authorList>
            <consortium name="EnsemblPlants"/>
        </authorList>
    </citation>
    <scope>IDENTIFICATION</scope>
    <source>
        <strain evidence="1">cv. Heinz 1706</strain>
    </source>
</reference>
<name>A0A3Q7FBT9_SOLLC</name>
<proteinExistence type="predicted"/>
<dbReference type="Gramene" id="Solyc02g089685.1.1">
    <property type="protein sequence ID" value="Solyc02g089685.1.1"/>
    <property type="gene ID" value="Solyc02g089685.1"/>
</dbReference>
<protein>
    <submittedName>
        <fullName evidence="1">Uncharacterized protein</fullName>
    </submittedName>
</protein>
<evidence type="ECO:0000313" key="2">
    <source>
        <dbReference type="Proteomes" id="UP000004994"/>
    </source>
</evidence>
<sequence length="118" mass="13767">MLMIFLPHTPKGTTYGSSLPKSAHYLQEWNISGKTGTHIDGITRHGYVTEDIFCMVELGSSGFTVVRYGTYGRFVLRFYSFEFQFWIFQECTNYRILVPIQLRFILFVLLKLAFSIFN</sequence>
<reference evidence="1" key="1">
    <citation type="journal article" date="2012" name="Nature">
        <title>The tomato genome sequence provides insights into fleshy fruit evolution.</title>
        <authorList>
            <consortium name="Tomato Genome Consortium"/>
        </authorList>
    </citation>
    <scope>NUCLEOTIDE SEQUENCE [LARGE SCALE GENOMIC DNA]</scope>
    <source>
        <strain evidence="1">cv. Heinz 1706</strain>
    </source>
</reference>
<dbReference type="AlphaFoldDB" id="A0A3Q7FBT9"/>